<dbReference type="PROSITE" id="PS51257">
    <property type="entry name" value="PROKAR_LIPOPROTEIN"/>
    <property type="match status" value="1"/>
</dbReference>
<evidence type="ECO:0000313" key="1">
    <source>
        <dbReference type="EMBL" id="CAK9164582.1"/>
    </source>
</evidence>
<sequence length="70" mass="7643">MSKTPFMWRIIDDLDLGSRDGASNIIGTGTFGCGNNIVEGEDFIRELHFSPLELLGQNTPVISICQGTRS</sequence>
<organism evidence="1 2">
    <name type="scientific">Ilex paraguariensis</name>
    <name type="common">yerba mate</name>
    <dbReference type="NCBI Taxonomy" id="185542"/>
    <lineage>
        <taxon>Eukaryota</taxon>
        <taxon>Viridiplantae</taxon>
        <taxon>Streptophyta</taxon>
        <taxon>Embryophyta</taxon>
        <taxon>Tracheophyta</taxon>
        <taxon>Spermatophyta</taxon>
        <taxon>Magnoliopsida</taxon>
        <taxon>eudicotyledons</taxon>
        <taxon>Gunneridae</taxon>
        <taxon>Pentapetalae</taxon>
        <taxon>asterids</taxon>
        <taxon>campanulids</taxon>
        <taxon>Aquifoliales</taxon>
        <taxon>Aquifoliaceae</taxon>
        <taxon>Ilex</taxon>
    </lineage>
</organism>
<accession>A0ABC8T5I3</accession>
<dbReference type="EMBL" id="CAUOFW020004247">
    <property type="protein sequence ID" value="CAK9164582.1"/>
    <property type="molecule type" value="Genomic_DNA"/>
</dbReference>
<proteinExistence type="predicted"/>
<keyword evidence="2" id="KW-1185">Reference proteome</keyword>
<reference evidence="1 2" key="1">
    <citation type="submission" date="2024-02" db="EMBL/GenBank/DDBJ databases">
        <authorList>
            <person name="Vignale AGUSTIN F."/>
            <person name="Sosa J E."/>
            <person name="Modenutti C."/>
        </authorList>
    </citation>
    <scope>NUCLEOTIDE SEQUENCE [LARGE SCALE GENOMIC DNA]</scope>
</reference>
<protein>
    <submittedName>
        <fullName evidence="1">Uncharacterized protein</fullName>
    </submittedName>
</protein>
<comment type="caution">
    <text evidence="1">The sequence shown here is derived from an EMBL/GenBank/DDBJ whole genome shotgun (WGS) entry which is preliminary data.</text>
</comment>
<name>A0ABC8T5I3_9AQUA</name>
<gene>
    <name evidence="1" type="ORF">ILEXP_LOCUS33729</name>
</gene>
<evidence type="ECO:0000313" key="2">
    <source>
        <dbReference type="Proteomes" id="UP001642360"/>
    </source>
</evidence>
<dbReference type="AlphaFoldDB" id="A0ABC8T5I3"/>
<dbReference type="Proteomes" id="UP001642360">
    <property type="component" value="Unassembled WGS sequence"/>
</dbReference>